<evidence type="ECO:0000313" key="2">
    <source>
        <dbReference type="EMBL" id="OWQ96370.1"/>
    </source>
</evidence>
<dbReference type="Gene3D" id="1.20.1260.10">
    <property type="match status" value="1"/>
</dbReference>
<dbReference type="InterPro" id="IPR019243">
    <property type="entry name" value="DUF2202"/>
</dbReference>
<feature type="region of interest" description="Disordered" evidence="1">
    <location>
        <begin position="136"/>
        <end position="159"/>
    </location>
</feature>
<keyword evidence="3" id="KW-1185">Reference proteome</keyword>
<reference evidence="2 3" key="1">
    <citation type="journal article" date="2002" name="Int. J. Syst. Evol. Microbiol.">
        <title>Sphingopyxis witflariensis sp. nov., isolated from activated sludge.</title>
        <authorList>
            <person name="Kampfer P."/>
            <person name="Witzenberger R."/>
            <person name="Denner E.B."/>
            <person name="Busse H.J."/>
            <person name="Neef A."/>
        </authorList>
    </citation>
    <scope>NUCLEOTIDE SEQUENCE [LARGE SCALE GENOMIC DNA]</scope>
    <source>
        <strain evidence="2 3">DSM 14551</strain>
    </source>
</reference>
<name>A0A246JU60_9SPHN</name>
<dbReference type="InterPro" id="IPR009078">
    <property type="entry name" value="Ferritin-like_SF"/>
</dbReference>
<evidence type="ECO:0000313" key="3">
    <source>
        <dbReference type="Proteomes" id="UP000197097"/>
    </source>
</evidence>
<gene>
    <name evidence="2" type="ORF">CDQ91_12795</name>
</gene>
<protein>
    <submittedName>
        <fullName evidence="2">DUF2202 domain-containing protein</fullName>
    </submittedName>
</protein>
<organism evidence="2 3">
    <name type="scientific">Sphingopyxis witflariensis</name>
    <dbReference type="NCBI Taxonomy" id="173675"/>
    <lineage>
        <taxon>Bacteria</taxon>
        <taxon>Pseudomonadati</taxon>
        <taxon>Pseudomonadota</taxon>
        <taxon>Alphaproteobacteria</taxon>
        <taxon>Sphingomonadales</taxon>
        <taxon>Sphingomonadaceae</taxon>
        <taxon>Sphingopyxis</taxon>
    </lineage>
</organism>
<dbReference type="EMBL" id="NISJ01000006">
    <property type="protein sequence ID" value="OWQ96370.1"/>
    <property type="molecule type" value="Genomic_DNA"/>
</dbReference>
<dbReference type="RefSeq" id="WP_088473115.1">
    <property type="nucleotide sequence ID" value="NZ_NISJ01000006.1"/>
</dbReference>
<comment type="caution">
    <text evidence="2">The sequence shown here is derived from an EMBL/GenBank/DDBJ whole genome shotgun (WGS) entry which is preliminary data.</text>
</comment>
<proteinExistence type="predicted"/>
<dbReference type="SUPFAM" id="SSF47240">
    <property type="entry name" value="Ferritin-like"/>
    <property type="match status" value="1"/>
</dbReference>
<dbReference type="AlphaFoldDB" id="A0A246JU60"/>
<feature type="compositionally biased region" description="Basic residues" evidence="1">
    <location>
        <begin position="149"/>
        <end position="159"/>
    </location>
</feature>
<evidence type="ECO:0000256" key="1">
    <source>
        <dbReference type="SAM" id="MobiDB-lite"/>
    </source>
</evidence>
<accession>A0A246JU60</accession>
<feature type="compositionally biased region" description="Gly residues" evidence="1">
    <location>
        <begin position="138"/>
        <end position="148"/>
    </location>
</feature>
<dbReference type="InterPro" id="IPR012347">
    <property type="entry name" value="Ferritin-like"/>
</dbReference>
<dbReference type="OrthoDB" id="573482at2"/>
<dbReference type="CDD" id="cd01048">
    <property type="entry name" value="Ferritin_like_AB2"/>
    <property type="match status" value="1"/>
</dbReference>
<sequence>MPAPDLRTVLLDALEDERKAEATYGAVIAKFGPVRPFINIVEAEQRHAAALERQIQRLGMEIPENPWQAAKIALPPSLADACAMAIEAEIENIALYDRLIPQIDDPIVRQVLQNLQDASRNKHLLAFRRCLARESGERGGNTGGGRGQGGRRHRGGCRS</sequence>
<dbReference type="Proteomes" id="UP000197097">
    <property type="component" value="Unassembled WGS sequence"/>
</dbReference>